<keyword evidence="2" id="KW-1133">Transmembrane helix</keyword>
<evidence type="ECO:0000256" key="1">
    <source>
        <dbReference type="SAM" id="MobiDB-lite"/>
    </source>
</evidence>
<accession>A0A9P4IM58</accession>
<keyword evidence="4" id="KW-1185">Reference proteome</keyword>
<name>A0A9P4IM58_9PEZI</name>
<proteinExistence type="predicted"/>
<keyword evidence="2" id="KW-0472">Membrane</keyword>
<dbReference type="PANTHER" id="PTHR37488:SF2">
    <property type="entry name" value="DUF1275 DOMAIN-CONTAINING PROTEIN"/>
    <property type="match status" value="1"/>
</dbReference>
<dbReference type="InterPro" id="IPR010699">
    <property type="entry name" value="DUF1275"/>
</dbReference>
<gene>
    <name evidence="3" type="ORF">NA57DRAFT_73216</name>
</gene>
<protein>
    <recommendedName>
        <fullName evidence="5">DUF1275 domain protein</fullName>
    </recommendedName>
</protein>
<feature type="region of interest" description="Disordered" evidence="1">
    <location>
        <begin position="1"/>
        <end position="51"/>
    </location>
</feature>
<evidence type="ECO:0000313" key="4">
    <source>
        <dbReference type="Proteomes" id="UP000799772"/>
    </source>
</evidence>
<organism evidence="3 4">
    <name type="scientific">Rhizodiscina lignyota</name>
    <dbReference type="NCBI Taxonomy" id="1504668"/>
    <lineage>
        <taxon>Eukaryota</taxon>
        <taxon>Fungi</taxon>
        <taxon>Dikarya</taxon>
        <taxon>Ascomycota</taxon>
        <taxon>Pezizomycotina</taxon>
        <taxon>Dothideomycetes</taxon>
        <taxon>Pleosporomycetidae</taxon>
        <taxon>Aulographales</taxon>
        <taxon>Rhizodiscinaceae</taxon>
        <taxon>Rhizodiscina</taxon>
    </lineage>
</organism>
<feature type="transmembrane region" description="Helical" evidence="2">
    <location>
        <begin position="181"/>
        <end position="198"/>
    </location>
</feature>
<feature type="compositionally biased region" description="Polar residues" evidence="1">
    <location>
        <begin position="25"/>
        <end position="47"/>
    </location>
</feature>
<dbReference type="EMBL" id="ML978123">
    <property type="protein sequence ID" value="KAF2101775.1"/>
    <property type="molecule type" value="Genomic_DNA"/>
</dbReference>
<feature type="transmembrane region" description="Helical" evidence="2">
    <location>
        <begin position="150"/>
        <end position="169"/>
    </location>
</feature>
<feature type="transmembrane region" description="Helical" evidence="2">
    <location>
        <begin position="238"/>
        <end position="255"/>
    </location>
</feature>
<keyword evidence="2" id="KW-0812">Transmembrane</keyword>
<dbReference type="PANTHER" id="PTHR37488">
    <property type="entry name" value="DUF1275 DOMAIN-CONTAINING PROTEIN"/>
    <property type="match status" value="1"/>
</dbReference>
<dbReference type="OrthoDB" id="5223589at2759"/>
<evidence type="ECO:0000256" key="2">
    <source>
        <dbReference type="SAM" id="Phobius"/>
    </source>
</evidence>
<dbReference type="Pfam" id="PF06912">
    <property type="entry name" value="DUF1275"/>
    <property type="match status" value="1"/>
</dbReference>
<evidence type="ECO:0000313" key="3">
    <source>
        <dbReference type="EMBL" id="KAF2101775.1"/>
    </source>
</evidence>
<sequence length="294" mass="31813">MGHPAEGVLANDPPIALVEERKSSEMSSRQLSIQDQSKENPSSTSEASTKERLVSHLSAPIRVSFLAELELILLTFATGIQDATTFPDYHCFASNQTGNTVMLALSTTVPGLAGTLFITENIGVSLALFLAGGWITGQISHHFVNKRSRWWLLLCNFLQTVLVFGAAAIQFKFGVQREGSRALAVLALLAFASGSQVVQSRSLAMTEISTAMATAAWVDLMIDSRLFHLKNRPRNRRAFFLIALVCGSFVGAALYRSAGSAWAIFVSAAAKLIVTVLYLFNSPEKKQPSNGDVC</sequence>
<evidence type="ECO:0008006" key="5">
    <source>
        <dbReference type="Google" id="ProtNLM"/>
    </source>
</evidence>
<reference evidence="3" key="1">
    <citation type="journal article" date="2020" name="Stud. Mycol.">
        <title>101 Dothideomycetes genomes: a test case for predicting lifestyles and emergence of pathogens.</title>
        <authorList>
            <person name="Haridas S."/>
            <person name="Albert R."/>
            <person name="Binder M."/>
            <person name="Bloem J."/>
            <person name="Labutti K."/>
            <person name="Salamov A."/>
            <person name="Andreopoulos B."/>
            <person name="Baker S."/>
            <person name="Barry K."/>
            <person name="Bills G."/>
            <person name="Bluhm B."/>
            <person name="Cannon C."/>
            <person name="Castanera R."/>
            <person name="Culley D."/>
            <person name="Daum C."/>
            <person name="Ezra D."/>
            <person name="Gonzalez J."/>
            <person name="Henrissat B."/>
            <person name="Kuo A."/>
            <person name="Liang C."/>
            <person name="Lipzen A."/>
            <person name="Lutzoni F."/>
            <person name="Magnuson J."/>
            <person name="Mondo S."/>
            <person name="Nolan M."/>
            <person name="Ohm R."/>
            <person name="Pangilinan J."/>
            <person name="Park H.-J."/>
            <person name="Ramirez L."/>
            <person name="Alfaro M."/>
            <person name="Sun H."/>
            <person name="Tritt A."/>
            <person name="Yoshinaga Y."/>
            <person name="Zwiers L.-H."/>
            <person name="Turgeon B."/>
            <person name="Goodwin S."/>
            <person name="Spatafora J."/>
            <person name="Crous P."/>
            <person name="Grigoriev I."/>
        </authorList>
    </citation>
    <scope>NUCLEOTIDE SEQUENCE</scope>
    <source>
        <strain evidence="3">CBS 133067</strain>
    </source>
</reference>
<dbReference type="AlphaFoldDB" id="A0A9P4IM58"/>
<feature type="transmembrane region" description="Helical" evidence="2">
    <location>
        <begin position="261"/>
        <end position="280"/>
    </location>
</feature>
<comment type="caution">
    <text evidence="3">The sequence shown here is derived from an EMBL/GenBank/DDBJ whole genome shotgun (WGS) entry which is preliminary data.</text>
</comment>
<dbReference type="Proteomes" id="UP000799772">
    <property type="component" value="Unassembled WGS sequence"/>
</dbReference>
<feature type="transmembrane region" description="Helical" evidence="2">
    <location>
        <begin position="126"/>
        <end position="144"/>
    </location>
</feature>